<feature type="transmembrane region" description="Helical" evidence="1">
    <location>
        <begin position="6"/>
        <end position="24"/>
    </location>
</feature>
<reference evidence="2 3" key="1">
    <citation type="journal article" date="2014" name="Genome Announc.">
        <title>Genome Sequence of Gammaproteobacterial Pseudohaliea rubra Type Strain DSM 19751, Isolated from Coastal Seawater of the Mediterranean Sea.</title>
        <authorList>
            <person name="Spring S."/>
            <person name="Fiebig A."/>
            <person name="Riedel T."/>
            <person name="Goker M."/>
            <person name="Klenk H.P."/>
        </authorList>
    </citation>
    <scope>NUCLEOTIDE SEQUENCE [LARGE SCALE GENOMIC DNA]</scope>
    <source>
        <strain evidence="2 3">DSM 19751</strain>
    </source>
</reference>
<keyword evidence="1" id="KW-1133">Transmembrane helix</keyword>
<comment type="caution">
    <text evidence="2">The sequence shown here is derived from an EMBL/GenBank/DDBJ whole genome shotgun (WGS) entry which is preliminary data.</text>
</comment>
<evidence type="ECO:0000313" key="3">
    <source>
        <dbReference type="Proteomes" id="UP000029640"/>
    </source>
</evidence>
<accession>A0A095X2U9</accession>
<dbReference type="PANTHER" id="PTHR38602:SF1">
    <property type="entry name" value="INNER MEMBRANE PROTEIN"/>
    <property type="match status" value="1"/>
</dbReference>
<dbReference type="AlphaFoldDB" id="A0A095X2U9"/>
<dbReference type="InterPro" id="IPR019201">
    <property type="entry name" value="DUF2065"/>
</dbReference>
<proteinExistence type="predicted"/>
<dbReference type="RefSeq" id="WP_035518160.1">
    <property type="nucleotide sequence ID" value="NZ_KN234806.1"/>
</dbReference>
<dbReference type="STRING" id="1265313.HRUBRA_00198"/>
<evidence type="ECO:0000313" key="2">
    <source>
        <dbReference type="EMBL" id="KGE05189.1"/>
    </source>
</evidence>
<protein>
    <submittedName>
        <fullName evidence="2">Putative inner membrane protein YjeT (Clustered with HflC)</fullName>
    </submittedName>
</protein>
<keyword evidence="1" id="KW-0812">Transmembrane</keyword>
<sequence>MDFWQVFPVAVALVLVLEGVLPFLSPARWRSMVVLVAQLDDRAIRRFGFGSMLLGLGLLYLVN</sequence>
<gene>
    <name evidence="2" type="ORF">HRUBRA_00198</name>
</gene>
<keyword evidence="3" id="KW-1185">Reference proteome</keyword>
<keyword evidence="1" id="KW-0472">Membrane</keyword>
<dbReference type="Pfam" id="PF09838">
    <property type="entry name" value="DUF2065"/>
    <property type="match status" value="1"/>
</dbReference>
<dbReference type="HOGENOM" id="CLU_179416_1_2_6"/>
<dbReference type="OrthoDB" id="9182237at2"/>
<organism evidence="2 3">
    <name type="scientific">Pseudohaliea rubra DSM 19751</name>
    <dbReference type="NCBI Taxonomy" id="1265313"/>
    <lineage>
        <taxon>Bacteria</taxon>
        <taxon>Pseudomonadati</taxon>
        <taxon>Pseudomonadota</taxon>
        <taxon>Gammaproteobacteria</taxon>
        <taxon>Cellvibrionales</taxon>
        <taxon>Halieaceae</taxon>
        <taxon>Pseudohaliea</taxon>
    </lineage>
</organism>
<name>A0A095X2U9_9GAMM</name>
<dbReference type="eggNOG" id="COG3242">
    <property type="taxonomic scope" value="Bacteria"/>
</dbReference>
<dbReference type="PANTHER" id="PTHR38602">
    <property type="entry name" value="INNER MEMBRANE PROTEIN-RELATED"/>
    <property type="match status" value="1"/>
</dbReference>
<evidence type="ECO:0000256" key="1">
    <source>
        <dbReference type="SAM" id="Phobius"/>
    </source>
</evidence>
<dbReference type="EMBL" id="AUVB01000008">
    <property type="protein sequence ID" value="KGE05189.1"/>
    <property type="molecule type" value="Genomic_DNA"/>
</dbReference>
<feature type="transmembrane region" description="Helical" evidence="1">
    <location>
        <begin position="44"/>
        <end position="62"/>
    </location>
</feature>
<dbReference type="Proteomes" id="UP000029640">
    <property type="component" value="Unassembled WGS sequence"/>
</dbReference>